<organism evidence="2 3">
    <name type="scientific">Sideroxydans lithotrophicus (strain ES-1)</name>
    <dbReference type="NCBI Taxonomy" id="580332"/>
    <lineage>
        <taxon>Bacteria</taxon>
        <taxon>Pseudomonadati</taxon>
        <taxon>Pseudomonadota</taxon>
        <taxon>Betaproteobacteria</taxon>
        <taxon>Nitrosomonadales</taxon>
        <taxon>Gallionellaceae</taxon>
        <taxon>Sideroxydans</taxon>
    </lineage>
</organism>
<dbReference type="GO" id="GO:0010038">
    <property type="term" value="P:response to metal ion"/>
    <property type="evidence" value="ECO:0007669"/>
    <property type="project" value="InterPro"/>
</dbReference>
<name>D5CPT0_SIDLE</name>
<reference evidence="2 3" key="1">
    <citation type="submission" date="2010-03" db="EMBL/GenBank/DDBJ databases">
        <title>Complete sequence of Sideroxydans lithotrophicus ES-1.</title>
        <authorList>
            <consortium name="US DOE Joint Genome Institute"/>
            <person name="Lucas S."/>
            <person name="Copeland A."/>
            <person name="Lapidus A."/>
            <person name="Cheng J.-F."/>
            <person name="Bruce D."/>
            <person name="Goodwin L."/>
            <person name="Pitluck S."/>
            <person name="Munk A.C."/>
            <person name="Detter J.C."/>
            <person name="Han C."/>
            <person name="Tapia R."/>
            <person name="Larimer F."/>
            <person name="Land M."/>
            <person name="Hauser L."/>
            <person name="Kyrpides N."/>
            <person name="Ivanova N."/>
            <person name="Emerson D."/>
            <person name="Woyke T."/>
        </authorList>
    </citation>
    <scope>NUCLEOTIDE SEQUENCE [LARGE SCALE GENOMIC DNA]</scope>
    <source>
        <strain evidence="2 3">ES-1</strain>
    </source>
</reference>
<evidence type="ECO:0000313" key="3">
    <source>
        <dbReference type="Proteomes" id="UP000001625"/>
    </source>
</evidence>
<evidence type="ECO:0000256" key="1">
    <source>
        <dbReference type="ARBA" id="ARBA00010169"/>
    </source>
</evidence>
<dbReference type="GO" id="GO:0005507">
    <property type="term" value="F:copper ion binding"/>
    <property type="evidence" value="ECO:0007669"/>
    <property type="project" value="TreeGrafter"/>
</dbReference>
<dbReference type="EMBL" id="CP001965">
    <property type="protein sequence ID" value="ADE13075.1"/>
    <property type="molecule type" value="Genomic_DNA"/>
</dbReference>
<dbReference type="AlphaFoldDB" id="D5CPT0"/>
<dbReference type="eggNOG" id="COG1324">
    <property type="taxonomic scope" value="Bacteria"/>
</dbReference>
<keyword evidence="3" id="KW-1185">Reference proteome</keyword>
<accession>D5CPT0</accession>
<proteinExistence type="inferred from homology"/>
<dbReference type="Proteomes" id="UP000001625">
    <property type="component" value="Chromosome"/>
</dbReference>
<comment type="similarity">
    <text evidence="1">Belongs to the CutA family.</text>
</comment>
<dbReference type="SUPFAM" id="SSF54913">
    <property type="entry name" value="GlnB-like"/>
    <property type="match status" value="1"/>
</dbReference>
<evidence type="ECO:0000313" key="2">
    <source>
        <dbReference type="EMBL" id="ADE13075.1"/>
    </source>
</evidence>
<dbReference type="Gene3D" id="3.30.70.120">
    <property type="match status" value="1"/>
</dbReference>
<dbReference type="Pfam" id="PF03091">
    <property type="entry name" value="CutA1"/>
    <property type="match status" value="1"/>
</dbReference>
<dbReference type="OrthoDB" id="37622at2"/>
<dbReference type="KEGG" id="slt:Slit_2850"/>
<protein>
    <submittedName>
        <fullName evidence="2">CutA1 divalent ion tolerance protein</fullName>
    </submittedName>
</protein>
<gene>
    <name evidence="2" type="ordered locus">Slit_2850</name>
</gene>
<dbReference type="InterPro" id="IPR011322">
    <property type="entry name" value="N-reg_PII-like_a/b"/>
</dbReference>
<dbReference type="PANTHER" id="PTHR23419">
    <property type="entry name" value="DIVALENT CATION TOLERANCE CUTA-RELATED"/>
    <property type="match status" value="1"/>
</dbReference>
<dbReference type="InterPro" id="IPR015867">
    <property type="entry name" value="N-reg_PII/ATP_PRibTrfase_C"/>
</dbReference>
<dbReference type="PANTHER" id="PTHR23419:SF8">
    <property type="entry name" value="FI09726P"/>
    <property type="match status" value="1"/>
</dbReference>
<dbReference type="RefSeq" id="WP_013030971.1">
    <property type="nucleotide sequence ID" value="NC_013959.1"/>
</dbReference>
<dbReference type="STRING" id="580332.Slit_2850"/>
<sequence precursor="true">MSAPEVVMVITNLPDRATAERIADTLVTDGVAACVNVLAECTSVYRWQGKLERASEVPMLIKTTRENYPKLEDVLRKLHPYEVPEIIALPVSAGWPDYLNWVVQETQTRKQT</sequence>
<dbReference type="HOGENOM" id="CLU_098807_3_1_4"/>
<dbReference type="InterPro" id="IPR004323">
    <property type="entry name" value="Ion_tolerance_CutA"/>
</dbReference>